<evidence type="ECO:0000256" key="5">
    <source>
        <dbReference type="ARBA" id="ARBA00022833"/>
    </source>
</evidence>
<dbReference type="PANTHER" id="PTHR46600:SF1">
    <property type="entry name" value="THAP DOMAIN-CONTAINING PROTEIN 1"/>
    <property type="match status" value="1"/>
</dbReference>
<dbReference type="OrthoDB" id="7331812at2759"/>
<dbReference type="GeneID" id="112457069"/>
<keyword evidence="8 12" id="KW-0238">DNA-binding</keyword>
<organism evidence="14 15">
    <name type="scientific">Temnothorax curvispinosus</name>
    <dbReference type="NCBI Taxonomy" id="300111"/>
    <lineage>
        <taxon>Eukaryota</taxon>
        <taxon>Metazoa</taxon>
        <taxon>Ecdysozoa</taxon>
        <taxon>Arthropoda</taxon>
        <taxon>Hexapoda</taxon>
        <taxon>Insecta</taxon>
        <taxon>Pterygota</taxon>
        <taxon>Neoptera</taxon>
        <taxon>Endopterygota</taxon>
        <taxon>Hymenoptera</taxon>
        <taxon>Apocrita</taxon>
        <taxon>Aculeata</taxon>
        <taxon>Formicoidea</taxon>
        <taxon>Formicidae</taxon>
        <taxon>Myrmicinae</taxon>
        <taxon>Temnothorax</taxon>
    </lineage>
</organism>
<keyword evidence="7" id="KW-0175">Coiled coil</keyword>
<evidence type="ECO:0000256" key="3">
    <source>
        <dbReference type="ARBA" id="ARBA00022723"/>
    </source>
</evidence>
<evidence type="ECO:0000256" key="1">
    <source>
        <dbReference type="ARBA" id="ARBA00004642"/>
    </source>
</evidence>
<keyword evidence="6" id="KW-0805">Transcription regulation</keyword>
<sequence>MPYCVASGCYNSHQKGAVMHSFPRDLQRKEKWIENAGGPSGFKYCRIPNEKSYLCEFHFTVDMYEKERVDGRKKLKSSAVPTIFGQLVIQQNKKNVAAFIPNTTSVTEIVASKLTAQGDEGYVPNAAEIEISNPVQREEDFLSDIAPTKEIVVSHSVQGDEDFVSESASEISQHIASAPVCLQDSDVCRNKDFCNLESLEYYKQQAHRFGQLFERSEQRRRIMKKKHKQAQILFKKKLKILEEEVRINNLYPKILQSLLNSDQINLLCRKYKKIPKWSDKTLVKAYQLKFACGYSGYQELLRHGFPLPSIRTLRKKLEVSEWKI</sequence>
<dbReference type="GO" id="GO:0005654">
    <property type="term" value="C:nucleoplasm"/>
    <property type="evidence" value="ECO:0007669"/>
    <property type="project" value="UniProtKB-SubCell"/>
</dbReference>
<keyword evidence="9" id="KW-0804">Transcription</keyword>
<protein>
    <submittedName>
        <fullName evidence="15">THAP domain-containing protein 4-like</fullName>
    </submittedName>
</protein>
<evidence type="ECO:0000256" key="11">
    <source>
        <dbReference type="ARBA" id="ARBA00023306"/>
    </source>
</evidence>
<proteinExistence type="inferred from homology"/>
<dbReference type="SMART" id="SM00980">
    <property type="entry name" value="THAP"/>
    <property type="match status" value="1"/>
</dbReference>
<evidence type="ECO:0000256" key="2">
    <source>
        <dbReference type="ARBA" id="ARBA00006177"/>
    </source>
</evidence>
<keyword evidence="4 12" id="KW-0863">Zinc-finger</keyword>
<evidence type="ECO:0000256" key="12">
    <source>
        <dbReference type="PROSITE-ProRule" id="PRU00309"/>
    </source>
</evidence>
<evidence type="ECO:0000313" key="15">
    <source>
        <dbReference type="RefSeq" id="XP_024875708.1"/>
    </source>
</evidence>
<evidence type="ECO:0000256" key="8">
    <source>
        <dbReference type="ARBA" id="ARBA00023125"/>
    </source>
</evidence>
<dbReference type="Proteomes" id="UP000504618">
    <property type="component" value="Unplaced"/>
</dbReference>
<dbReference type="Pfam" id="PF05485">
    <property type="entry name" value="THAP"/>
    <property type="match status" value="1"/>
</dbReference>
<evidence type="ECO:0000256" key="9">
    <source>
        <dbReference type="ARBA" id="ARBA00023163"/>
    </source>
</evidence>
<dbReference type="RefSeq" id="XP_024875708.1">
    <property type="nucleotide sequence ID" value="XM_025019940.1"/>
</dbReference>
<comment type="subcellular location">
    <subcellularLocation>
        <location evidence="1">Nucleus</location>
        <location evidence="1">Nucleoplasm</location>
    </subcellularLocation>
</comment>
<evidence type="ECO:0000256" key="4">
    <source>
        <dbReference type="ARBA" id="ARBA00022771"/>
    </source>
</evidence>
<comment type="similarity">
    <text evidence="2">Belongs to the THAP1 family.</text>
</comment>
<dbReference type="GO" id="GO:0043565">
    <property type="term" value="F:sequence-specific DNA binding"/>
    <property type="evidence" value="ECO:0007669"/>
    <property type="project" value="InterPro"/>
</dbReference>
<evidence type="ECO:0000256" key="7">
    <source>
        <dbReference type="ARBA" id="ARBA00023054"/>
    </source>
</evidence>
<dbReference type="PROSITE" id="PS50950">
    <property type="entry name" value="ZF_THAP"/>
    <property type="match status" value="1"/>
</dbReference>
<keyword evidence="5" id="KW-0862">Zinc</keyword>
<dbReference type="AlphaFoldDB" id="A0A6J1Q228"/>
<dbReference type="InterPro" id="IPR006612">
    <property type="entry name" value="THAP_Znf"/>
</dbReference>
<name>A0A6J1Q228_9HYME</name>
<evidence type="ECO:0000259" key="13">
    <source>
        <dbReference type="PROSITE" id="PS50950"/>
    </source>
</evidence>
<accession>A0A6J1Q228</accession>
<keyword evidence="11" id="KW-0131">Cell cycle</keyword>
<reference evidence="15" key="1">
    <citation type="submission" date="2025-08" db="UniProtKB">
        <authorList>
            <consortium name="RefSeq"/>
        </authorList>
    </citation>
    <scope>IDENTIFICATION</scope>
    <source>
        <tissue evidence="15">Whole body</tissue>
    </source>
</reference>
<dbReference type="SUPFAM" id="SSF57716">
    <property type="entry name" value="Glucocorticoid receptor-like (DNA-binding domain)"/>
    <property type="match status" value="1"/>
</dbReference>
<evidence type="ECO:0000256" key="6">
    <source>
        <dbReference type="ARBA" id="ARBA00023015"/>
    </source>
</evidence>
<gene>
    <name evidence="15" type="primary">LOC112457069</name>
</gene>
<keyword evidence="3" id="KW-0479">Metal-binding</keyword>
<keyword evidence="10" id="KW-0539">Nucleus</keyword>
<evidence type="ECO:0000313" key="14">
    <source>
        <dbReference type="Proteomes" id="UP000504618"/>
    </source>
</evidence>
<dbReference type="PANTHER" id="PTHR46600">
    <property type="entry name" value="THAP DOMAIN-CONTAINING"/>
    <property type="match status" value="1"/>
</dbReference>
<dbReference type="GO" id="GO:0008270">
    <property type="term" value="F:zinc ion binding"/>
    <property type="evidence" value="ECO:0007669"/>
    <property type="project" value="UniProtKB-KW"/>
</dbReference>
<keyword evidence="14" id="KW-1185">Reference proteome</keyword>
<dbReference type="InterPro" id="IPR026516">
    <property type="entry name" value="THAP1/10"/>
</dbReference>
<evidence type="ECO:0000256" key="10">
    <source>
        <dbReference type="ARBA" id="ARBA00023242"/>
    </source>
</evidence>
<feature type="domain" description="THAP-type" evidence="13">
    <location>
        <begin position="1"/>
        <end position="84"/>
    </location>
</feature>